<dbReference type="InterPro" id="IPR008023">
    <property type="entry name" value="DUF748"/>
</dbReference>
<dbReference type="Pfam" id="PF05359">
    <property type="entry name" value="DUF748"/>
    <property type="match status" value="1"/>
</dbReference>
<comment type="caution">
    <text evidence="1">The sequence shown here is derived from an EMBL/GenBank/DDBJ whole genome shotgun (WGS) entry which is preliminary data.</text>
</comment>
<dbReference type="RefSeq" id="WP_275685395.1">
    <property type="nucleotide sequence ID" value="NZ_JAJLJH010000013.1"/>
</dbReference>
<sequence>MSFLATYRRLLLAGAAVVAVALGVVIFAAHDARHRILQALGPRTTVGSISLNYPTVTLRDVHVAASDAPGAWPANEEFDAREVTVDITAASLWAYRRGEPLAIADVRVRDGTLVMLRTPDHLTLLPALRDTSRAQAAALQASQAVAPGETATALVIEHMSFERMAVDLHDATLPDGKTHKLRFEQVHGTVSGLALPKLAQPMTLDLQGVLRGVERDGQVAIKGSLAPAAHDANLAIRLAGVDVVALQPYLLKFGERAVRHGTLDLSMDASVANRQVHAPGQLTIAGLEFGDAEGGTFAGVERRAVLATLKRDGRIALKFTLEGRTDDPKFKLDESLALRVAAGLGETVGVSVKGVVEGVGSAIKGLLGGKGDKPAR</sequence>
<protein>
    <submittedName>
        <fullName evidence="1">DUF748 domain-containing protein</fullName>
    </submittedName>
</protein>
<dbReference type="Proteomes" id="UP001139353">
    <property type="component" value="Unassembled WGS sequence"/>
</dbReference>
<reference evidence="1" key="1">
    <citation type="submission" date="2021-11" db="EMBL/GenBank/DDBJ databases">
        <title>BS-T2-15 a new species belonging to the Comamonadaceae family isolated from the soil of a French oak forest.</title>
        <authorList>
            <person name="Mieszkin S."/>
            <person name="Alain K."/>
        </authorList>
    </citation>
    <scope>NUCLEOTIDE SEQUENCE</scope>
    <source>
        <strain evidence="1">BS-T2-15</strain>
    </source>
</reference>
<dbReference type="AlphaFoldDB" id="A0A9X1YNB0"/>
<dbReference type="EMBL" id="JAJLJH010000013">
    <property type="protein sequence ID" value="MCK9689348.1"/>
    <property type="molecule type" value="Genomic_DNA"/>
</dbReference>
<gene>
    <name evidence="1" type="ORF">LPC04_26825</name>
</gene>
<accession>A0A9X1YNB0</accession>
<organism evidence="1 2">
    <name type="scientific">Scleromatobacter humisilvae</name>
    <dbReference type="NCBI Taxonomy" id="2897159"/>
    <lineage>
        <taxon>Bacteria</taxon>
        <taxon>Pseudomonadati</taxon>
        <taxon>Pseudomonadota</taxon>
        <taxon>Betaproteobacteria</taxon>
        <taxon>Burkholderiales</taxon>
        <taxon>Sphaerotilaceae</taxon>
        <taxon>Scleromatobacter</taxon>
    </lineage>
</organism>
<proteinExistence type="predicted"/>
<name>A0A9X1YNB0_9BURK</name>
<evidence type="ECO:0000313" key="1">
    <source>
        <dbReference type="EMBL" id="MCK9689348.1"/>
    </source>
</evidence>
<keyword evidence="2" id="KW-1185">Reference proteome</keyword>
<evidence type="ECO:0000313" key="2">
    <source>
        <dbReference type="Proteomes" id="UP001139353"/>
    </source>
</evidence>